<dbReference type="Proteomes" id="UP000202440">
    <property type="component" value="Chromosome"/>
</dbReference>
<protein>
    <submittedName>
        <fullName evidence="3">Chalcone isomerase</fullName>
    </submittedName>
</protein>
<dbReference type="KEGG" id="bsan:CHH28_13840"/>
<keyword evidence="4" id="KW-1185">Reference proteome</keyword>
<dbReference type="Gene3D" id="3.50.70.10">
    <property type="match status" value="1"/>
</dbReference>
<accession>A0A222FKZ7</accession>
<proteinExistence type="predicted"/>
<dbReference type="AlphaFoldDB" id="A0A222FKZ7"/>
<dbReference type="InterPro" id="IPR016088">
    <property type="entry name" value="Chalcone_isomerase_3-sand"/>
</dbReference>
<dbReference type="Pfam" id="PF16036">
    <property type="entry name" value="Chalcone_3"/>
    <property type="match status" value="1"/>
</dbReference>
<organism evidence="3 4">
    <name type="scientific">Bacterioplanes sanyensis</name>
    <dbReference type="NCBI Taxonomy" id="1249553"/>
    <lineage>
        <taxon>Bacteria</taxon>
        <taxon>Pseudomonadati</taxon>
        <taxon>Pseudomonadota</taxon>
        <taxon>Gammaproteobacteria</taxon>
        <taxon>Oceanospirillales</taxon>
        <taxon>Oceanospirillaceae</taxon>
        <taxon>Bacterioplanes</taxon>
    </lineage>
</organism>
<dbReference type="InterPro" id="IPR036298">
    <property type="entry name" value="Chalcone_isomerase_sf"/>
</dbReference>
<name>A0A222FKZ7_9GAMM</name>
<feature type="signal peptide" evidence="1">
    <location>
        <begin position="1"/>
        <end position="21"/>
    </location>
</feature>
<dbReference type="InterPro" id="IPR016087">
    <property type="entry name" value="Chalcone_isomerase"/>
</dbReference>
<keyword evidence="3" id="KW-0413">Isomerase</keyword>
<evidence type="ECO:0000259" key="2">
    <source>
        <dbReference type="Pfam" id="PF16036"/>
    </source>
</evidence>
<dbReference type="RefSeq" id="WP_094060863.1">
    <property type="nucleotide sequence ID" value="NZ_CP022530.1"/>
</dbReference>
<evidence type="ECO:0000313" key="4">
    <source>
        <dbReference type="Proteomes" id="UP000202440"/>
    </source>
</evidence>
<keyword evidence="1" id="KW-0732">Signal</keyword>
<dbReference type="OrthoDB" id="270742at2"/>
<feature type="chain" id="PRO_5012962701" evidence="1">
    <location>
        <begin position="22"/>
        <end position="189"/>
    </location>
</feature>
<dbReference type="GO" id="GO:0016872">
    <property type="term" value="F:intramolecular lyase activity"/>
    <property type="evidence" value="ECO:0007669"/>
    <property type="project" value="InterPro"/>
</dbReference>
<reference evidence="3 4" key="1">
    <citation type="submission" date="2017-07" db="EMBL/GenBank/DDBJ databases">
        <title>Annotated genome sequence of Bacterioplanes sanyensis isolated from Red Sea.</title>
        <authorList>
            <person name="Rehman Z.U."/>
        </authorList>
    </citation>
    <scope>NUCLEOTIDE SEQUENCE [LARGE SCALE GENOMIC DNA]</scope>
    <source>
        <strain evidence="3 4">NV9</strain>
    </source>
</reference>
<evidence type="ECO:0000313" key="3">
    <source>
        <dbReference type="EMBL" id="ASP39688.1"/>
    </source>
</evidence>
<dbReference type="SUPFAM" id="SSF54626">
    <property type="entry name" value="Chalcone isomerase"/>
    <property type="match status" value="1"/>
</dbReference>
<feature type="domain" description="Chalcone isomerase" evidence="2">
    <location>
        <begin position="22"/>
        <end position="185"/>
    </location>
</feature>
<dbReference type="EMBL" id="CP022530">
    <property type="protein sequence ID" value="ASP39688.1"/>
    <property type="molecule type" value="Genomic_DNA"/>
</dbReference>
<gene>
    <name evidence="3" type="ORF">CHH28_13840</name>
</gene>
<evidence type="ECO:0000256" key="1">
    <source>
        <dbReference type="SAM" id="SignalP"/>
    </source>
</evidence>
<sequence length="189" mass="20478">MLRTVFALVVALGLLAPHAHSKQVSGISLDDVFVVDGHALMLNGAGVRTKFFLDLYIASLYLPALEDDADDIVAADTPMAIRLHIISGMITGQRMAESTRDGFVRSTGGDLAPIEAEVDQLIQAFSQDVKEGDVFDLVYLPQQGVTVYHNGEAKSQVAGLGFKQALFGIWLSDDPVQEDLREQLLVHAD</sequence>